<dbReference type="EMBL" id="JAODUP010000003">
    <property type="protein sequence ID" value="KAK2170312.1"/>
    <property type="molecule type" value="Genomic_DNA"/>
</dbReference>
<organism evidence="4 5">
    <name type="scientific">Paralvinella palmiformis</name>
    <dbReference type="NCBI Taxonomy" id="53620"/>
    <lineage>
        <taxon>Eukaryota</taxon>
        <taxon>Metazoa</taxon>
        <taxon>Spiralia</taxon>
        <taxon>Lophotrochozoa</taxon>
        <taxon>Annelida</taxon>
        <taxon>Polychaeta</taxon>
        <taxon>Sedentaria</taxon>
        <taxon>Canalipalpata</taxon>
        <taxon>Terebellida</taxon>
        <taxon>Terebelliformia</taxon>
        <taxon>Alvinellidae</taxon>
        <taxon>Paralvinella</taxon>
    </lineage>
</organism>
<evidence type="ECO:0000313" key="5">
    <source>
        <dbReference type="Proteomes" id="UP001208570"/>
    </source>
</evidence>
<feature type="region of interest" description="Disordered" evidence="1">
    <location>
        <begin position="206"/>
        <end position="225"/>
    </location>
</feature>
<accession>A0AAD9KFR2</accession>
<dbReference type="InterPro" id="IPR026307">
    <property type="entry name" value="TMEM132"/>
</dbReference>
<dbReference type="PANTHER" id="PTHR13388">
    <property type="entry name" value="DETONATOR, ISOFORM E"/>
    <property type="match status" value="1"/>
</dbReference>
<evidence type="ECO:0000256" key="1">
    <source>
        <dbReference type="SAM" id="MobiDB-lite"/>
    </source>
</evidence>
<dbReference type="InterPro" id="IPR055422">
    <property type="entry name" value="Ig_TMEM132_2nd"/>
</dbReference>
<name>A0AAD9KFR2_9ANNE</name>
<dbReference type="AlphaFoldDB" id="A0AAD9KFR2"/>
<dbReference type="Proteomes" id="UP001208570">
    <property type="component" value="Unassembled WGS sequence"/>
</dbReference>
<comment type="caution">
    <text evidence="4">The sequence shown here is derived from an EMBL/GenBank/DDBJ whole genome shotgun (WGS) entry which is preliminary data.</text>
</comment>
<reference evidence="4" key="1">
    <citation type="journal article" date="2023" name="Mol. Biol. Evol.">
        <title>Third-Generation Sequencing Reveals the Adaptive Role of the Epigenome in Three Deep-Sea Polychaetes.</title>
        <authorList>
            <person name="Perez M."/>
            <person name="Aroh O."/>
            <person name="Sun Y."/>
            <person name="Lan Y."/>
            <person name="Juniper S.K."/>
            <person name="Young C.R."/>
            <person name="Angers B."/>
            <person name="Qian P.Y."/>
        </authorList>
    </citation>
    <scope>NUCLEOTIDE SEQUENCE</scope>
    <source>
        <strain evidence="4">P08H-3</strain>
    </source>
</reference>
<proteinExistence type="predicted"/>
<feature type="domain" description="Transmembrane protein TMEM132 second Ig-like" evidence="3">
    <location>
        <begin position="97"/>
        <end position="218"/>
    </location>
</feature>
<evidence type="ECO:0000259" key="2">
    <source>
        <dbReference type="Pfam" id="PF23039"/>
    </source>
</evidence>
<dbReference type="Pfam" id="PF23039">
    <property type="entry name" value="TMEM132_3rd"/>
    <property type="match status" value="1"/>
</dbReference>
<sequence length="339" mass="37981">MSFLGFCFTGLCVQVEVSLDRTDAGFFLKPMFRGQEVFSLDSQERPFVVTRPTGPMMVKAKYGPFTAKEKLPLSLLQASLGNHSSILSNFATKQVDISAHLVSRTITPERPVVSVLFHASPLPHSEENKIKSARSPVDEKRWCVQMHVQHDHEELTSVCVISATENVCVAELTLPTSWWLPNKMSSVEAYYSVYLMENLRCSNPAVQNPEHVTSEPENDDVTEKPANHGPVKTLISMVALSHGQVNYQELKEDQHILVYIPQKSFYPGSKFRVPIKLQAESDLQIFVIKVKARHGLRIVEAVPSDPSVWRINLDLSHKSKGAMVTASVADVTKYHKVDK</sequence>
<keyword evidence="5" id="KW-1185">Reference proteome</keyword>
<dbReference type="InterPro" id="IPR055421">
    <property type="entry name" value="TMEM132_3rd"/>
</dbReference>
<protein>
    <submittedName>
        <fullName evidence="4">Uncharacterized protein</fullName>
    </submittedName>
</protein>
<gene>
    <name evidence="4" type="ORF">LSH36_3g09033</name>
</gene>
<dbReference type="PANTHER" id="PTHR13388:SF11">
    <property type="entry name" value="DETONATOR, ISOFORM E"/>
    <property type="match status" value="1"/>
</dbReference>
<feature type="domain" description="Transmembrane protein TMEM132 cohesin-like" evidence="2">
    <location>
        <begin position="248"/>
        <end position="328"/>
    </location>
</feature>
<evidence type="ECO:0000259" key="3">
    <source>
        <dbReference type="Pfam" id="PF23481"/>
    </source>
</evidence>
<evidence type="ECO:0000313" key="4">
    <source>
        <dbReference type="EMBL" id="KAK2170312.1"/>
    </source>
</evidence>
<dbReference type="Pfam" id="PF23481">
    <property type="entry name" value="Ig_TMEM132_2nd"/>
    <property type="match status" value="1"/>
</dbReference>